<reference evidence="2 3" key="1">
    <citation type="submission" date="2018-11" db="EMBL/GenBank/DDBJ databases">
        <title>Vibrio LJC006 sp. nov., isolated from seawater during the bloom of the enteromorpha.</title>
        <authorList>
            <person name="Liang J."/>
        </authorList>
    </citation>
    <scope>NUCLEOTIDE SEQUENCE [LARGE SCALE GENOMIC DNA]</scope>
    <source>
        <strain evidence="2 3">LJC006</strain>
    </source>
</reference>
<feature type="transmembrane region" description="Helical" evidence="1">
    <location>
        <begin position="63"/>
        <end position="78"/>
    </location>
</feature>
<comment type="caution">
    <text evidence="2">The sequence shown here is derived from an EMBL/GenBank/DDBJ whole genome shotgun (WGS) entry which is preliminary data.</text>
</comment>
<evidence type="ECO:0000256" key="1">
    <source>
        <dbReference type="SAM" id="Phobius"/>
    </source>
</evidence>
<proteinExistence type="predicted"/>
<protein>
    <submittedName>
        <fullName evidence="2">Uncharacterized protein</fullName>
    </submittedName>
</protein>
<accession>A0A3N9TAV2</accession>
<evidence type="ECO:0000313" key="2">
    <source>
        <dbReference type="EMBL" id="RQW61030.1"/>
    </source>
</evidence>
<gene>
    <name evidence="2" type="ORF">EES38_21515</name>
</gene>
<name>A0A3N9TAV2_9VIBR</name>
<dbReference type="Proteomes" id="UP000281112">
    <property type="component" value="Unassembled WGS sequence"/>
</dbReference>
<organism evidence="2 3">
    <name type="scientific">Vibrio viridaestus</name>
    <dbReference type="NCBI Taxonomy" id="2487322"/>
    <lineage>
        <taxon>Bacteria</taxon>
        <taxon>Pseudomonadati</taxon>
        <taxon>Pseudomonadota</taxon>
        <taxon>Gammaproteobacteria</taxon>
        <taxon>Vibrionales</taxon>
        <taxon>Vibrionaceae</taxon>
        <taxon>Vibrio</taxon>
    </lineage>
</organism>
<keyword evidence="1" id="KW-1133">Transmembrane helix</keyword>
<dbReference type="RefSeq" id="WP_124939254.1">
    <property type="nucleotide sequence ID" value="NZ_RJVQ01000021.1"/>
</dbReference>
<keyword evidence="1" id="KW-0812">Transmembrane</keyword>
<keyword evidence="3" id="KW-1185">Reference proteome</keyword>
<keyword evidence="1" id="KW-0472">Membrane</keyword>
<sequence length="81" mass="8031">MDELAALASQGAASTNPMSAALDGIKQLTGGNAGPSSATQGTYAGSLTLNAGVNMGNGIDTNTILYAVAIMAVAYVVIKRK</sequence>
<dbReference type="AlphaFoldDB" id="A0A3N9TAV2"/>
<dbReference type="EMBL" id="RJVQ01000021">
    <property type="protein sequence ID" value="RQW61030.1"/>
    <property type="molecule type" value="Genomic_DNA"/>
</dbReference>
<evidence type="ECO:0000313" key="3">
    <source>
        <dbReference type="Proteomes" id="UP000281112"/>
    </source>
</evidence>